<dbReference type="GO" id="GO:0016020">
    <property type="term" value="C:membrane"/>
    <property type="evidence" value="ECO:0007669"/>
    <property type="project" value="GOC"/>
</dbReference>
<keyword evidence="4 9" id="KW-0808">Transferase</keyword>
<dbReference type="EMBL" id="JAAXCZ010000009">
    <property type="protein sequence ID" value="MBC2382865.1"/>
    <property type="molecule type" value="Genomic_DNA"/>
</dbReference>
<evidence type="ECO:0000256" key="5">
    <source>
        <dbReference type="ARBA" id="ARBA00022737"/>
    </source>
</evidence>
<dbReference type="GO" id="GO:0009245">
    <property type="term" value="P:lipid A biosynthetic process"/>
    <property type="evidence" value="ECO:0007669"/>
    <property type="project" value="UniProtKB-KW"/>
</dbReference>
<dbReference type="PANTHER" id="PTHR43300:SF11">
    <property type="entry name" value="ACETYLTRANSFERASE RV3034C-RELATED"/>
    <property type="match status" value="1"/>
</dbReference>
<evidence type="ECO:0000313" key="11">
    <source>
        <dbReference type="Proteomes" id="UP000520513"/>
    </source>
</evidence>
<evidence type="ECO:0000256" key="7">
    <source>
        <dbReference type="ARBA" id="ARBA00023315"/>
    </source>
</evidence>
<sequence>MTLGYVFAKLLKKLRGKAILNSSVANTSKVESGSALVNSSMAGHSFCGYDCLFINVSIGRFCSIAGRVIVGGARHPMEYVSTSPVFLSHKESINQKFSRHEYGSEAHTNVGHDVWIGEGVFVKGGVTIGTGAVIGMGSVVTKDVPPYAIFAGNPARLIRYRFADDVIEGLLKSEWWLYSDEKLRASAPLFNDPRAFLASLGAS</sequence>
<name>A0A7X1DYD8_9PSED</name>
<accession>A0A7X1DYD8</accession>
<keyword evidence="2" id="KW-0444">Lipid biosynthesis</keyword>
<evidence type="ECO:0000313" key="9">
    <source>
        <dbReference type="EMBL" id="MBC2406296.1"/>
    </source>
</evidence>
<dbReference type="Gene3D" id="2.160.10.10">
    <property type="entry name" value="Hexapeptide repeat proteins"/>
    <property type="match status" value="1"/>
</dbReference>
<dbReference type="RefSeq" id="WP_185708734.1">
    <property type="nucleotide sequence ID" value="NZ_JAAXCY010000003.1"/>
</dbReference>
<organism evidence="9 11">
    <name type="scientific">Pseudomonas cremoris</name>
    <dbReference type="NCBI Taxonomy" id="2724178"/>
    <lineage>
        <taxon>Bacteria</taxon>
        <taxon>Pseudomonadati</taxon>
        <taxon>Pseudomonadota</taxon>
        <taxon>Gammaproteobacteria</taxon>
        <taxon>Pseudomonadales</taxon>
        <taxon>Pseudomonadaceae</taxon>
        <taxon>Pseudomonas</taxon>
    </lineage>
</organism>
<dbReference type="Proteomes" id="UP000534677">
    <property type="component" value="Unassembled WGS sequence"/>
</dbReference>
<dbReference type="EMBL" id="JAAXCY010000003">
    <property type="protein sequence ID" value="MBC2406296.1"/>
    <property type="molecule type" value="Genomic_DNA"/>
</dbReference>
<comment type="caution">
    <text evidence="9">The sequence shown here is derived from an EMBL/GenBank/DDBJ whole genome shotgun (WGS) entry which is preliminary data.</text>
</comment>
<dbReference type="InterPro" id="IPR011004">
    <property type="entry name" value="Trimer_LpxA-like_sf"/>
</dbReference>
<keyword evidence="3" id="KW-0441">Lipid A biosynthesis</keyword>
<evidence type="ECO:0000256" key="6">
    <source>
        <dbReference type="ARBA" id="ARBA00023098"/>
    </source>
</evidence>
<dbReference type="AlphaFoldDB" id="A0A7X1DYD8"/>
<dbReference type="Proteomes" id="UP000520513">
    <property type="component" value="Unassembled WGS sequence"/>
</dbReference>
<reference evidence="11 12" key="1">
    <citation type="submission" date="2020-04" db="EMBL/GenBank/DDBJ databases">
        <title>Pseudomonas crami sp. nov., a novel proteolytic bacterial species isolated from cream.</title>
        <authorList>
            <person name="Hofmann K."/>
            <person name="Woller A."/>
            <person name="Huptas C."/>
            <person name="Wenning M."/>
            <person name="Scherer S."/>
            <person name="Doll E.V."/>
        </authorList>
    </citation>
    <scope>NUCLEOTIDE SEQUENCE [LARGE SCALE GENOMIC DNA]</scope>
    <source>
        <strain evidence="8 12">WS 5096</strain>
        <strain evidence="9 11">WS 5106</strain>
    </source>
</reference>
<dbReference type="EMBL" id="JAAXCY010000004">
    <property type="protein sequence ID" value="MBC2406932.1"/>
    <property type="molecule type" value="Genomic_DNA"/>
</dbReference>
<comment type="similarity">
    <text evidence="1">Belongs to the transferase hexapeptide repeat family.</text>
</comment>
<gene>
    <name evidence="8" type="ORF">HF209_18140</name>
    <name evidence="9" type="ORF">HF257_09810</name>
    <name evidence="10" type="ORF">HF257_13035</name>
</gene>
<dbReference type="GO" id="GO:0016746">
    <property type="term" value="F:acyltransferase activity"/>
    <property type="evidence" value="ECO:0007669"/>
    <property type="project" value="UniProtKB-KW"/>
</dbReference>
<dbReference type="SUPFAM" id="SSF51161">
    <property type="entry name" value="Trimeric LpxA-like enzymes"/>
    <property type="match status" value="1"/>
</dbReference>
<keyword evidence="6" id="KW-0443">Lipid metabolism</keyword>
<dbReference type="InterPro" id="IPR001451">
    <property type="entry name" value="Hexapep"/>
</dbReference>
<keyword evidence="5" id="KW-0677">Repeat</keyword>
<evidence type="ECO:0000313" key="12">
    <source>
        <dbReference type="Proteomes" id="UP000534677"/>
    </source>
</evidence>
<evidence type="ECO:0000313" key="10">
    <source>
        <dbReference type="EMBL" id="MBC2406932.1"/>
    </source>
</evidence>
<dbReference type="CDD" id="cd03349">
    <property type="entry name" value="LbH_XAT"/>
    <property type="match status" value="1"/>
</dbReference>
<dbReference type="PROSITE" id="PS00101">
    <property type="entry name" value="HEXAPEP_TRANSFERASES"/>
    <property type="match status" value="1"/>
</dbReference>
<evidence type="ECO:0000256" key="3">
    <source>
        <dbReference type="ARBA" id="ARBA00022556"/>
    </source>
</evidence>
<proteinExistence type="inferred from homology"/>
<protein>
    <submittedName>
        <fullName evidence="9">CatB-related O-acetyltransferase</fullName>
    </submittedName>
</protein>
<dbReference type="PANTHER" id="PTHR43300">
    <property type="entry name" value="ACETYLTRANSFERASE"/>
    <property type="match status" value="1"/>
</dbReference>
<keyword evidence="12" id="KW-1185">Reference proteome</keyword>
<evidence type="ECO:0000256" key="2">
    <source>
        <dbReference type="ARBA" id="ARBA00022516"/>
    </source>
</evidence>
<dbReference type="InterPro" id="IPR050179">
    <property type="entry name" value="Trans_hexapeptide_repeat"/>
</dbReference>
<evidence type="ECO:0000313" key="8">
    <source>
        <dbReference type="EMBL" id="MBC2382865.1"/>
    </source>
</evidence>
<evidence type="ECO:0000256" key="4">
    <source>
        <dbReference type="ARBA" id="ARBA00022679"/>
    </source>
</evidence>
<dbReference type="InterPro" id="IPR018357">
    <property type="entry name" value="Hexapep_transf_CS"/>
</dbReference>
<keyword evidence="7" id="KW-0012">Acyltransferase</keyword>
<dbReference type="Pfam" id="PF00132">
    <property type="entry name" value="Hexapep"/>
    <property type="match status" value="1"/>
</dbReference>
<evidence type="ECO:0000256" key="1">
    <source>
        <dbReference type="ARBA" id="ARBA00007274"/>
    </source>
</evidence>